<keyword evidence="4" id="KW-0132">Cell division</keyword>
<dbReference type="GO" id="GO:0017038">
    <property type="term" value="P:protein import"/>
    <property type="evidence" value="ECO:0007669"/>
    <property type="project" value="TreeGrafter"/>
</dbReference>
<dbReference type="Pfam" id="PF01618">
    <property type="entry name" value="MotA_ExbB"/>
    <property type="match status" value="1"/>
</dbReference>
<keyword evidence="9" id="KW-0813">Transport</keyword>
<organism evidence="12">
    <name type="scientific">uncultured Desulfobacterium sp</name>
    <dbReference type="NCBI Taxonomy" id="201089"/>
    <lineage>
        <taxon>Bacteria</taxon>
        <taxon>Pseudomonadati</taxon>
        <taxon>Thermodesulfobacteriota</taxon>
        <taxon>Desulfobacteria</taxon>
        <taxon>Desulfobacterales</taxon>
        <taxon>Desulfobacteriaceae</taxon>
        <taxon>Desulfobacterium</taxon>
        <taxon>environmental samples</taxon>
    </lineage>
</organism>
<evidence type="ECO:0000313" key="12">
    <source>
        <dbReference type="EMBL" id="SPD72530.1"/>
    </source>
</evidence>
<feature type="domain" description="MotA/TolQ/ExbB proton channel" evidence="11">
    <location>
        <begin position="121"/>
        <end position="235"/>
    </location>
</feature>
<evidence type="ECO:0000256" key="5">
    <source>
        <dbReference type="ARBA" id="ARBA00022692"/>
    </source>
</evidence>
<keyword evidence="7 10" id="KW-0472">Membrane</keyword>
<dbReference type="InterPro" id="IPR014163">
    <property type="entry name" value="Tol-Pal_TolQ"/>
</dbReference>
<keyword evidence="3" id="KW-0997">Cell inner membrane</keyword>
<dbReference type="InterPro" id="IPR002898">
    <property type="entry name" value="MotA_ExbB_proton_chnl"/>
</dbReference>
<keyword evidence="8" id="KW-0131">Cell cycle</keyword>
<dbReference type="GO" id="GO:0043213">
    <property type="term" value="P:bacteriocin transport"/>
    <property type="evidence" value="ECO:0007669"/>
    <property type="project" value="InterPro"/>
</dbReference>
<evidence type="ECO:0000256" key="1">
    <source>
        <dbReference type="ARBA" id="ARBA00004651"/>
    </source>
</evidence>
<keyword evidence="2" id="KW-1003">Cell membrane</keyword>
<evidence type="ECO:0000256" key="7">
    <source>
        <dbReference type="ARBA" id="ARBA00023136"/>
    </source>
</evidence>
<proteinExistence type="inferred from homology"/>
<protein>
    <submittedName>
        <fullName evidence="12">Protein TolQ</fullName>
    </submittedName>
</protein>
<dbReference type="NCBIfam" id="TIGR02796">
    <property type="entry name" value="tolQ"/>
    <property type="match status" value="1"/>
</dbReference>
<evidence type="ECO:0000256" key="4">
    <source>
        <dbReference type="ARBA" id="ARBA00022618"/>
    </source>
</evidence>
<dbReference type="PANTHER" id="PTHR30625">
    <property type="entry name" value="PROTEIN TOLQ"/>
    <property type="match status" value="1"/>
</dbReference>
<dbReference type="AlphaFoldDB" id="A0A445MST4"/>
<evidence type="ECO:0000256" key="10">
    <source>
        <dbReference type="SAM" id="Phobius"/>
    </source>
</evidence>
<evidence type="ECO:0000256" key="6">
    <source>
        <dbReference type="ARBA" id="ARBA00022989"/>
    </source>
</evidence>
<feature type="transmembrane region" description="Helical" evidence="10">
    <location>
        <begin position="198"/>
        <end position="221"/>
    </location>
</feature>
<dbReference type="InterPro" id="IPR050790">
    <property type="entry name" value="ExbB/TolQ_transport"/>
</dbReference>
<evidence type="ECO:0000259" key="11">
    <source>
        <dbReference type="Pfam" id="PF01618"/>
    </source>
</evidence>
<dbReference type="GO" id="GO:0005886">
    <property type="term" value="C:plasma membrane"/>
    <property type="evidence" value="ECO:0007669"/>
    <property type="project" value="UniProtKB-SubCell"/>
</dbReference>
<accession>A0A445MST4</accession>
<comment type="similarity">
    <text evidence="9">Belongs to the exbB/tolQ family.</text>
</comment>
<dbReference type="EMBL" id="OJIN01000046">
    <property type="protein sequence ID" value="SPD72530.1"/>
    <property type="molecule type" value="Genomic_DNA"/>
</dbReference>
<feature type="transmembrane region" description="Helical" evidence="10">
    <location>
        <begin position="32"/>
        <end position="50"/>
    </location>
</feature>
<feature type="transmembrane region" description="Helical" evidence="10">
    <location>
        <begin position="155"/>
        <end position="178"/>
    </location>
</feature>
<keyword evidence="6 10" id="KW-1133">Transmembrane helix</keyword>
<dbReference type="GO" id="GO:0051301">
    <property type="term" value="P:cell division"/>
    <property type="evidence" value="ECO:0007669"/>
    <property type="project" value="UniProtKB-KW"/>
</dbReference>
<dbReference type="PANTHER" id="PTHR30625:SF3">
    <property type="entry name" value="TOL-PAL SYSTEM PROTEIN TOLQ"/>
    <property type="match status" value="1"/>
</dbReference>
<keyword evidence="9" id="KW-0653">Protein transport</keyword>
<evidence type="ECO:0000256" key="9">
    <source>
        <dbReference type="RuleBase" id="RU004057"/>
    </source>
</evidence>
<evidence type="ECO:0000256" key="3">
    <source>
        <dbReference type="ARBA" id="ARBA00022519"/>
    </source>
</evidence>
<sequence length="258" mass="28224">MIGIPLIIETPVGAFGNEIVQMIFHAGPVVKLVLVILLGFSIASWSIIFVKYRLFRLANKETETIMEVFWESKGLKKVHAASRDLAFSPIARLFRAGYSELARMQQIQTSLNAEAGSNPSGTDKSSLSQKNLMDHLERSLRRAEIDQVNRMERALGFLATTGNTAPFIGLFGTVWGIMDSFRGIGLKGAANLAVVAPGISEALIATATGLAAAIPAVVAFNHFTQKISALRAEMDIFKADFLSMIQRQLFKEDILPKK</sequence>
<gene>
    <name evidence="12" type="primary">tolQ</name>
    <name evidence="12" type="ORF">PITCH_A140010</name>
</gene>
<name>A0A445MST4_9BACT</name>
<comment type="subcellular location">
    <subcellularLocation>
        <location evidence="1">Cell membrane</location>
        <topology evidence="1">Multi-pass membrane protein</topology>
    </subcellularLocation>
    <subcellularLocation>
        <location evidence="9">Membrane</location>
        <topology evidence="9">Multi-pass membrane protein</topology>
    </subcellularLocation>
</comment>
<reference evidence="12" key="1">
    <citation type="submission" date="2018-01" db="EMBL/GenBank/DDBJ databases">
        <authorList>
            <person name="Regsiter A."/>
            <person name="William W."/>
        </authorList>
    </citation>
    <scope>NUCLEOTIDE SEQUENCE</scope>
    <source>
        <strain evidence="12">TRIP AH-1</strain>
    </source>
</reference>
<evidence type="ECO:0000256" key="2">
    <source>
        <dbReference type="ARBA" id="ARBA00022475"/>
    </source>
</evidence>
<evidence type="ECO:0000256" key="8">
    <source>
        <dbReference type="ARBA" id="ARBA00023306"/>
    </source>
</evidence>
<keyword evidence="5 10" id="KW-0812">Transmembrane</keyword>